<feature type="domain" description="Zinc finger C2H2 LYAR-type" evidence="9">
    <location>
        <begin position="33"/>
        <end position="60"/>
    </location>
</feature>
<dbReference type="GO" id="GO:0005730">
    <property type="term" value="C:nucleolus"/>
    <property type="evidence" value="ECO:0007669"/>
    <property type="project" value="TreeGrafter"/>
</dbReference>
<keyword evidence="3" id="KW-0677">Repeat</keyword>
<dbReference type="InterPro" id="IPR039999">
    <property type="entry name" value="LYAR"/>
</dbReference>
<evidence type="ECO:0000259" key="10">
    <source>
        <dbReference type="Pfam" id="PF25879"/>
    </source>
</evidence>
<keyword evidence="4 7" id="KW-0863">Zinc-finger</keyword>
<feature type="domain" description="Cell growth-regulating nucleolar protein-like winged helix" evidence="10">
    <location>
        <begin position="374"/>
        <end position="445"/>
    </location>
</feature>
<dbReference type="Pfam" id="PF08790">
    <property type="entry name" value="zf-LYAR"/>
    <property type="match status" value="1"/>
</dbReference>
<feature type="compositionally biased region" description="Basic and acidic residues" evidence="8">
    <location>
        <begin position="270"/>
        <end position="280"/>
    </location>
</feature>
<proteinExistence type="predicted"/>
<gene>
    <name evidence="11" type="primary">Lyar_1</name>
    <name evidence="11" type="ORF">g.57269</name>
</gene>
<dbReference type="AlphaFoldDB" id="A0A146KRC2"/>
<evidence type="ECO:0000256" key="1">
    <source>
        <dbReference type="ARBA" id="ARBA00004123"/>
    </source>
</evidence>
<dbReference type="Pfam" id="PF25879">
    <property type="entry name" value="WHD_LYAR"/>
    <property type="match status" value="1"/>
</dbReference>
<evidence type="ECO:0000256" key="6">
    <source>
        <dbReference type="ARBA" id="ARBA00023242"/>
    </source>
</evidence>
<dbReference type="GO" id="GO:0006364">
    <property type="term" value="P:rRNA processing"/>
    <property type="evidence" value="ECO:0007669"/>
    <property type="project" value="TreeGrafter"/>
</dbReference>
<reference evidence="11" key="1">
    <citation type="journal article" date="2016" name="Gigascience">
        <title>De novo construction of an expanded transcriptome assembly for the western tarnished plant bug, Lygus hesperus.</title>
        <authorList>
            <person name="Tassone E.E."/>
            <person name="Geib S.M."/>
            <person name="Hall B."/>
            <person name="Fabrick J.A."/>
            <person name="Brent C.S."/>
            <person name="Hull J.J."/>
        </authorList>
    </citation>
    <scope>NUCLEOTIDE SEQUENCE</scope>
</reference>
<dbReference type="InterPro" id="IPR014898">
    <property type="entry name" value="Znf_C2H2_LYAR"/>
</dbReference>
<accession>A0A146KRC2</accession>
<dbReference type="GO" id="GO:0003677">
    <property type="term" value="F:DNA binding"/>
    <property type="evidence" value="ECO:0007669"/>
    <property type="project" value="InterPro"/>
</dbReference>
<evidence type="ECO:0000256" key="5">
    <source>
        <dbReference type="ARBA" id="ARBA00022833"/>
    </source>
</evidence>
<dbReference type="InterPro" id="IPR058719">
    <property type="entry name" value="WHD_LYAR"/>
</dbReference>
<dbReference type="EMBL" id="GDHC01020424">
    <property type="protein sequence ID" value="JAP98204.1"/>
    <property type="molecule type" value="Transcribed_RNA"/>
</dbReference>
<evidence type="ECO:0000259" key="9">
    <source>
        <dbReference type="Pfam" id="PF08790"/>
    </source>
</evidence>
<feature type="compositionally biased region" description="Acidic residues" evidence="8">
    <location>
        <begin position="331"/>
        <end position="342"/>
    </location>
</feature>
<dbReference type="InterPro" id="IPR036236">
    <property type="entry name" value="Znf_C2H2_sf"/>
</dbReference>
<keyword evidence="6" id="KW-0539">Nucleus</keyword>
<feature type="compositionally biased region" description="Basic and acidic residues" evidence="8">
    <location>
        <begin position="292"/>
        <end position="307"/>
    </location>
</feature>
<feature type="region of interest" description="Disordered" evidence="8">
    <location>
        <begin position="145"/>
        <end position="377"/>
    </location>
</feature>
<feature type="compositionally biased region" description="Basic residues" evidence="8">
    <location>
        <begin position="281"/>
        <end position="291"/>
    </location>
</feature>
<dbReference type="Gene3D" id="3.30.1490.490">
    <property type="match status" value="1"/>
</dbReference>
<evidence type="ECO:0000256" key="8">
    <source>
        <dbReference type="SAM" id="MobiDB-lite"/>
    </source>
</evidence>
<dbReference type="PROSITE" id="PS51804">
    <property type="entry name" value="ZF_C2HC_LYAR"/>
    <property type="match status" value="2"/>
</dbReference>
<feature type="compositionally biased region" description="Acidic residues" evidence="8">
    <location>
        <begin position="249"/>
        <end position="266"/>
    </location>
</feature>
<keyword evidence="2" id="KW-0479">Metal-binding</keyword>
<dbReference type="GO" id="GO:0008270">
    <property type="term" value="F:zinc ion binding"/>
    <property type="evidence" value="ECO:0007669"/>
    <property type="project" value="UniProtKB-KW"/>
</dbReference>
<evidence type="ECO:0000256" key="3">
    <source>
        <dbReference type="ARBA" id="ARBA00022737"/>
    </source>
</evidence>
<dbReference type="SUPFAM" id="SSF57667">
    <property type="entry name" value="beta-beta-alpha zinc fingers"/>
    <property type="match status" value="1"/>
</dbReference>
<name>A0A146KRC2_LYGHE</name>
<dbReference type="GO" id="GO:0000122">
    <property type="term" value="P:negative regulation of transcription by RNA polymerase II"/>
    <property type="evidence" value="ECO:0007669"/>
    <property type="project" value="TreeGrafter"/>
</dbReference>
<evidence type="ECO:0000313" key="11">
    <source>
        <dbReference type="EMBL" id="JAP98204.1"/>
    </source>
</evidence>
<organism evidence="11">
    <name type="scientific">Lygus hesperus</name>
    <name type="common">Western plant bug</name>
    <dbReference type="NCBI Taxonomy" id="30085"/>
    <lineage>
        <taxon>Eukaryota</taxon>
        <taxon>Metazoa</taxon>
        <taxon>Ecdysozoa</taxon>
        <taxon>Arthropoda</taxon>
        <taxon>Hexapoda</taxon>
        <taxon>Insecta</taxon>
        <taxon>Pterygota</taxon>
        <taxon>Neoptera</taxon>
        <taxon>Paraneoptera</taxon>
        <taxon>Hemiptera</taxon>
        <taxon>Heteroptera</taxon>
        <taxon>Panheteroptera</taxon>
        <taxon>Cimicomorpha</taxon>
        <taxon>Miridae</taxon>
        <taxon>Mirini</taxon>
        <taxon>Lygus</taxon>
    </lineage>
</organism>
<dbReference type="PANTHER" id="PTHR13100">
    <property type="entry name" value="CELL GROWTH-REGULATING NUCLEOLAR PROTEIN LYAR"/>
    <property type="match status" value="1"/>
</dbReference>
<evidence type="ECO:0000256" key="7">
    <source>
        <dbReference type="PROSITE-ProRule" id="PRU01145"/>
    </source>
</evidence>
<sequence length="449" mass="51809">MVMFSCNRCSKGLKKKDVLTHSYQCGGPNNINVTCIDCLKDFRGNEYDSHTSCVTEEVRYGGKGAVVKETGKKQNQWLGIVRQVLKVNDSLDIPVKKFLQSIQHMENIPRNQKKFHNWANSAMHIKDRTFLDKVFQILQAEFQKSNEANKSKDSASTKPKNPSDDQEDVQTESGPAEERVEKKEKKKKKSKNHEEITEEGHTEENGVNGVEEKRKNRDTPDDVQEELDNGTVKEEKPKKKKKKKRNSDEVEEEESIENAEPMEENGGEIPEMKEDDVKLSKKERKMKKKKAKFESELREIENFKKEEVEENIVEEAPKTKKSKKRKLNEESNVDEPDKDGDENDSKRKKVVEDRANENGNDESAEPTTESPSKKQKFNWHQMIVEVLKKSKDDEVSVKKITKKVINEYVSRYGDIGIHEKLNAKMTKKLKTCPGIRVLKDKVKLLETDE</sequence>
<protein>
    <submittedName>
        <fullName evidence="11">Cell growth-regulating nucleolar protein</fullName>
    </submittedName>
</protein>
<feature type="compositionally biased region" description="Basic and acidic residues" evidence="8">
    <location>
        <begin position="192"/>
        <end position="220"/>
    </location>
</feature>
<evidence type="ECO:0000256" key="2">
    <source>
        <dbReference type="ARBA" id="ARBA00022723"/>
    </source>
</evidence>
<keyword evidence="5" id="KW-0862">Zinc</keyword>
<evidence type="ECO:0000256" key="4">
    <source>
        <dbReference type="ARBA" id="ARBA00022771"/>
    </source>
</evidence>
<comment type="subcellular location">
    <subcellularLocation>
        <location evidence="1">Nucleus</location>
    </subcellularLocation>
</comment>
<dbReference type="PANTHER" id="PTHR13100:SF10">
    <property type="entry name" value="CELL GROWTH-REGULATING NUCLEOLAR PROTEIN"/>
    <property type="match status" value="1"/>
</dbReference>